<comment type="caution">
    <text evidence="1">The sequence shown here is derived from an EMBL/GenBank/DDBJ whole genome shotgun (WGS) entry which is preliminary data.</text>
</comment>
<gene>
    <name evidence="1" type="ORF">J2781_000769</name>
</gene>
<organism evidence="1 2">
    <name type="scientific">Chryseobacterium geocarposphaerae</name>
    <dbReference type="NCBI Taxonomy" id="1416776"/>
    <lineage>
        <taxon>Bacteria</taxon>
        <taxon>Pseudomonadati</taxon>
        <taxon>Bacteroidota</taxon>
        <taxon>Flavobacteriia</taxon>
        <taxon>Flavobacteriales</taxon>
        <taxon>Weeksellaceae</taxon>
        <taxon>Chryseobacterium group</taxon>
        <taxon>Chryseobacterium</taxon>
    </lineage>
</organism>
<accession>A0ABU1LAX9</accession>
<reference evidence="1 2" key="1">
    <citation type="submission" date="2023-07" db="EMBL/GenBank/DDBJ databases">
        <title>Sorghum-associated microbial communities from plants grown in Nebraska, USA.</title>
        <authorList>
            <person name="Schachtman D."/>
        </authorList>
    </citation>
    <scope>NUCLEOTIDE SEQUENCE [LARGE SCALE GENOMIC DNA]</scope>
    <source>
        <strain evidence="1 2">DS1709</strain>
    </source>
</reference>
<dbReference type="Proteomes" id="UP001184853">
    <property type="component" value="Unassembled WGS sequence"/>
</dbReference>
<keyword evidence="2" id="KW-1185">Reference proteome</keyword>
<evidence type="ECO:0000313" key="1">
    <source>
        <dbReference type="EMBL" id="MDR6403854.1"/>
    </source>
</evidence>
<dbReference type="EMBL" id="JAVDQS010000002">
    <property type="protein sequence ID" value="MDR6403854.1"/>
    <property type="molecule type" value="Genomic_DNA"/>
</dbReference>
<sequence length="396" mass="42705">MKQNYFFILLCAFALLINCKGDESTFSEDPAPTVIQTGKVEGKVTANNGTKPIGGAIVFTIDSNHKVYHTYSDADGNFSLTAPEGSTTLHIQTGDGRNFRTEIPVTVKKNETITVPVTESKLTQVAKMAYVKGNYDEIEDIVTALGYTATEITYQDLKNLNKISQYDIIFLNCGSRGITETGTSTPSNDVLVYTNLSTFVTNGGSLYSSDWASAYLVGGDTNTNMCNAAGGFINDNLLCLKNIGTATTYANCSVSNAALATAVGFNTLDITYDIGQWEKIQTYDSSFWEVLVEKNNEPLMIRTGNYNNPNAQSVAVGTAANNNQMTICHHTGNGNNITITIDASTWPSHQAHGDTQGPCSGGNSSSGKIYYTTFHNHATGNIGKTEPILEYVILNL</sequence>
<dbReference type="RefSeq" id="WP_115980322.1">
    <property type="nucleotide sequence ID" value="NZ_JAVDQS010000002.1"/>
</dbReference>
<dbReference type="Gene3D" id="2.60.40.1120">
    <property type="entry name" value="Carboxypeptidase-like, regulatory domain"/>
    <property type="match status" value="1"/>
</dbReference>
<proteinExistence type="predicted"/>
<evidence type="ECO:0000313" key="2">
    <source>
        <dbReference type="Proteomes" id="UP001184853"/>
    </source>
</evidence>
<dbReference type="InterPro" id="IPR008969">
    <property type="entry name" value="CarboxyPept-like_regulatory"/>
</dbReference>
<evidence type="ECO:0008006" key="3">
    <source>
        <dbReference type="Google" id="ProtNLM"/>
    </source>
</evidence>
<dbReference type="SUPFAM" id="SSF49464">
    <property type="entry name" value="Carboxypeptidase regulatory domain-like"/>
    <property type="match status" value="1"/>
</dbReference>
<name>A0ABU1LAX9_9FLAO</name>
<protein>
    <recommendedName>
        <fullName evidence="3">Carboxypeptidase family protein</fullName>
    </recommendedName>
</protein>